<accession>A0A3A1YJJ3</accession>
<dbReference type="PANTHER" id="PTHR43303">
    <property type="entry name" value="NADPH DEHYDROGENASE C23G7.10C-RELATED"/>
    <property type="match status" value="1"/>
</dbReference>
<dbReference type="InterPro" id="IPR044152">
    <property type="entry name" value="YqjM-like"/>
</dbReference>
<dbReference type="OrthoDB" id="8523426at2"/>
<dbReference type="Pfam" id="PF00724">
    <property type="entry name" value="Oxidored_FMN"/>
    <property type="match status" value="1"/>
</dbReference>
<keyword evidence="8" id="KW-1185">Reference proteome</keyword>
<dbReference type="PANTHER" id="PTHR43303:SF4">
    <property type="entry name" value="NADPH DEHYDROGENASE C23G7.10C-RELATED"/>
    <property type="match status" value="1"/>
</dbReference>
<evidence type="ECO:0000313" key="8">
    <source>
        <dbReference type="Proteomes" id="UP000265916"/>
    </source>
</evidence>
<dbReference type="SUPFAM" id="SSF51395">
    <property type="entry name" value="FMN-linked oxidoreductases"/>
    <property type="match status" value="1"/>
</dbReference>
<dbReference type="Proteomes" id="UP000265916">
    <property type="component" value="Unassembled WGS sequence"/>
</dbReference>
<keyword evidence="4" id="KW-0521">NADP</keyword>
<organism evidence="7 8">
    <name type="scientific">Psittacicella hinzii</name>
    <dbReference type="NCBI Taxonomy" id="2028575"/>
    <lineage>
        <taxon>Bacteria</taxon>
        <taxon>Pseudomonadati</taxon>
        <taxon>Pseudomonadota</taxon>
        <taxon>Gammaproteobacteria</taxon>
        <taxon>Pasteurellales</taxon>
        <taxon>Psittacicellaceae</taxon>
        <taxon>Psittacicella</taxon>
    </lineage>
</organism>
<name>A0A3A1YJJ3_9GAMM</name>
<keyword evidence="3" id="KW-0288">FMN</keyword>
<dbReference type="InterPro" id="IPR001155">
    <property type="entry name" value="OxRdtase_FMN_N"/>
</dbReference>
<keyword evidence="2" id="KW-0285">Flavoprotein</keyword>
<evidence type="ECO:0000313" key="7">
    <source>
        <dbReference type="EMBL" id="RIY38443.1"/>
    </source>
</evidence>
<protein>
    <recommendedName>
        <fullName evidence="6">NADH:flavin oxidoreductase/NADH oxidase N-terminal domain-containing protein</fullName>
    </recommendedName>
</protein>
<sequence>MSKSLLFSPVVIGRHEFKNRVFMSPMCMYNSEPDTGLLDSRRFDHYVTRAAGGVGAIVMEATAVVPDGGISRQDLGLWDDSQIAPLAELVNKVHSYGTKIGIQLAHAGRKAYGRDVIWSSSANGKFNEDEEIYIEPTPLTEAQIKDLVKAFGQAAYRAVQAGFDFVEIHAAHGYLINQFISPLTNFRTDNYGGSLEKRYNFLGEIIRAIRETADIDIHLRLSASEVEEAGNSLDDIRQIMAWAQEDGVVFFDISSGGVTKVPPKIFPGYQALISAQLADQFRVGAVGLINEPFLAEYILRAKHAEVIYLARPLLNDPYWCFHAAKVLHDEEGVDLPIPSYVRGVNKA</sequence>
<keyword evidence="5" id="KW-0560">Oxidoreductase</keyword>
<comment type="cofactor">
    <cofactor evidence="1">
        <name>FMN</name>
        <dbReference type="ChEBI" id="CHEBI:58210"/>
    </cofactor>
</comment>
<feature type="domain" description="NADH:flavin oxidoreductase/NADH oxidase N-terminal" evidence="6">
    <location>
        <begin position="6"/>
        <end position="329"/>
    </location>
</feature>
<evidence type="ECO:0000259" key="6">
    <source>
        <dbReference type="Pfam" id="PF00724"/>
    </source>
</evidence>
<comment type="caution">
    <text evidence="7">The sequence shown here is derived from an EMBL/GenBank/DDBJ whole genome shotgun (WGS) entry which is preliminary data.</text>
</comment>
<evidence type="ECO:0000256" key="2">
    <source>
        <dbReference type="ARBA" id="ARBA00022630"/>
    </source>
</evidence>
<evidence type="ECO:0000256" key="1">
    <source>
        <dbReference type="ARBA" id="ARBA00001917"/>
    </source>
</evidence>
<dbReference type="GO" id="GO:0050661">
    <property type="term" value="F:NADP binding"/>
    <property type="evidence" value="ECO:0007669"/>
    <property type="project" value="InterPro"/>
</dbReference>
<reference evidence="7 8" key="1">
    <citation type="submission" date="2017-08" db="EMBL/GenBank/DDBJ databases">
        <title>Reclassification of Bisgaard taxon 37 and 44.</title>
        <authorList>
            <person name="Christensen H."/>
        </authorList>
    </citation>
    <scope>NUCLEOTIDE SEQUENCE [LARGE SCALE GENOMIC DNA]</scope>
    <source>
        <strain evidence="7 8">111</strain>
    </source>
</reference>
<dbReference type="InterPro" id="IPR013785">
    <property type="entry name" value="Aldolase_TIM"/>
</dbReference>
<evidence type="ECO:0000256" key="5">
    <source>
        <dbReference type="ARBA" id="ARBA00023002"/>
    </source>
</evidence>
<evidence type="ECO:0000256" key="4">
    <source>
        <dbReference type="ARBA" id="ARBA00022857"/>
    </source>
</evidence>
<dbReference type="AlphaFoldDB" id="A0A3A1YJJ3"/>
<dbReference type="Gene3D" id="3.20.20.70">
    <property type="entry name" value="Aldolase class I"/>
    <property type="match status" value="1"/>
</dbReference>
<dbReference type="GO" id="GO:0003959">
    <property type="term" value="F:NADPH dehydrogenase activity"/>
    <property type="evidence" value="ECO:0007669"/>
    <property type="project" value="InterPro"/>
</dbReference>
<gene>
    <name evidence="7" type="ORF">CKF58_04280</name>
</gene>
<dbReference type="RefSeq" id="WP_119531321.1">
    <property type="nucleotide sequence ID" value="NZ_JBHSSP010000021.1"/>
</dbReference>
<proteinExistence type="predicted"/>
<dbReference type="GO" id="GO:0010181">
    <property type="term" value="F:FMN binding"/>
    <property type="evidence" value="ECO:0007669"/>
    <property type="project" value="InterPro"/>
</dbReference>
<dbReference type="EMBL" id="NRJG01000068">
    <property type="protein sequence ID" value="RIY38443.1"/>
    <property type="molecule type" value="Genomic_DNA"/>
</dbReference>
<evidence type="ECO:0000256" key="3">
    <source>
        <dbReference type="ARBA" id="ARBA00022643"/>
    </source>
</evidence>